<keyword evidence="13" id="KW-1185">Reference proteome</keyword>
<dbReference type="Proteomes" id="UP000838672">
    <property type="component" value="Unassembled WGS sequence"/>
</dbReference>
<evidence type="ECO:0000259" key="11">
    <source>
        <dbReference type="Pfam" id="PF17946"/>
    </source>
</evidence>
<keyword evidence="9 10" id="KW-0234">DNA repair</keyword>
<dbReference type="PANTHER" id="PTHR30591:SF1">
    <property type="entry name" value="RECBCD ENZYME SUBUNIT RECC"/>
    <property type="match status" value="1"/>
</dbReference>
<dbReference type="InterPro" id="IPR041500">
    <property type="entry name" value="RecC_C"/>
</dbReference>
<comment type="caution">
    <text evidence="12">The sequence shown here is derived from an EMBL/GenBank/DDBJ whole genome shotgun (WGS) entry which is preliminary data.</text>
</comment>
<evidence type="ECO:0000313" key="12">
    <source>
        <dbReference type="EMBL" id="CAH0534269.1"/>
    </source>
</evidence>
<protein>
    <recommendedName>
        <fullName evidence="10">RecBCD enzyme subunit RecC</fullName>
    </recommendedName>
    <alternativeName>
        <fullName evidence="10">Exonuclease V subunit RecC</fullName>
        <shortName evidence="10">ExoV subunit RecC</shortName>
    </alternativeName>
    <alternativeName>
        <fullName evidence="10">Helicase/nuclease RecBCD subunit RecC</fullName>
    </alternativeName>
</protein>
<dbReference type="Pfam" id="PF04257">
    <property type="entry name" value="Exonuc_V_gamma"/>
    <property type="match status" value="1"/>
</dbReference>
<evidence type="ECO:0000256" key="1">
    <source>
        <dbReference type="ARBA" id="ARBA00022722"/>
    </source>
</evidence>
<dbReference type="InterPro" id="IPR013986">
    <property type="entry name" value="DExx_box_DNA_helicase_dom_sf"/>
</dbReference>
<organism evidence="12 13">
    <name type="scientific">Vibrio stylophorae</name>
    <dbReference type="NCBI Taxonomy" id="659351"/>
    <lineage>
        <taxon>Bacteria</taxon>
        <taxon>Pseudomonadati</taxon>
        <taxon>Pseudomonadota</taxon>
        <taxon>Gammaproteobacteria</taxon>
        <taxon>Vibrionales</taxon>
        <taxon>Vibrionaceae</taxon>
        <taxon>Vibrio</taxon>
    </lineage>
</organism>
<dbReference type="InterPro" id="IPR027417">
    <property type="entry name" value="P-loop_NTPase"/>
</dbReference>
<dbReference type="SUPFAM" id="SSF52980">
    <property type="entry name" value="Restriction endonuclease-like"/>
    <property type="match status" value="1"/>
</dbReference>
<dbReference type="InterPro" id="IPR011335">
    <property type="entry name" value="Restrct_endonuc-II-like"/>
</dbReference>
<gene>
    <name evidence="10 12" type="primary">recC</name>
    <name evidence="12" type="ORF">VST7929_02185</name>
</gene>
<dbReference type="Gene3D" id="1.10.10.160">
    <property type="match status" value="1"/>
</dbReference>
<keyword evidence="1 10" id="KW-0540">Nuclease</keyword>
<dbReference type="NCBIfam" id="TIGR01450">
    <property type="entry name" value="recC"/>
    <property type="match status" value="1"/>
</dbReference>
<dbReference type="GO" id="GO:0008854">
    <property type="term" value="F:exodeoxyribonuclease V activity"/>
    <property type="evidence" value="ECO:0007669"/>
    <property type="project" value="UniProtKB-EC"/>
</dbReference>
<evidence type="ECO:0000256" key="8">
    <source>
        <dbReference type="ARBA" id="ARBA00023125"/>
    </source>
</evidence>
<keyword evidence="6 10" id="KW-0269">Exonuclease</keyword>
<sequence length="1155" mass="129886">MLQVYQSNQLDLLSKLLANRISQAPQVHPFQPETILVQNPGMAQWLKQNLASELGVSANIDFPLPSTFIWRCFTEVLPDVPAQSAFNKAAMTWKLAELLPHYLHLDAFAPLARYLDQADPLKWVQLAEKIADIYDQYLVYRPQWIAYWEGDGQAISAQEAESLAQEQPWQPILWRALVDKTAELGQSPYHRANLYQRFIDALQSGQGAALKRYGRIFVFGISALPPRYLEALAAMGEVIDVHLMVTNPCRQYWGDIRDQKYLDKRALKTLQQADWLGQTSAPKMAAPISLTRELMAQQAEMGHPLLASWGKQGRDYQQMISELEAADISAYVDLNRDTLLHALQADMLDLTTPQVLNNDKQAICMTDDSMHIAQCHSPLREVEVLHDYLLKQFDHNPHLSPRDVIVMVADIERYGPAVQAVFGSASGKRYIPFSLSDRSAQHEHPMLQTFAALLQLPNQRCTAPTLLEWLETAAVLRRFELSEQDFATLSQWVDESGIRWGLSQTAAQWQLPPQHEHSWGFGIKRMLLGYAMPSGAGLYHGALGYDEVEGLGAALAGKLAWYVETLERYHQLLQQSHSSEQWQQLLSQLLQDCFLPDADEQAQLLELQNLAAQLVAQRQSAGIDTSQDMLPLSVVQHYFSTALGQSQVSQRFLAGQVNVCTLMPMRAIPFKLVCLLGMNDGDYPRTLAPMGFDLMAGRAKAGDRSRRDDDRYLFLEAILAAQEKLYISYIGQSVLDNQAKVPSILLSELLEYLQQHYVLDKAGKSELNTGLADDALSQDLLSHLCQRYALSPFDAKAFEQGSYAAEWLPAANRQGQAAPEFLSQPLPPRERPETLELAELQRFWQLPVQSFFQRQLRVDFRDQLQTLEEREPFAIDTLASFQLKNTLLQAALSAQKIDEAFIGEQRARCQAAGLLPAAHFGALAFQSHWQAVEALLPELLPMMQHPLPDLEVDSLLMGLADDDQHLGLPLQGWVSGCYQIAGEPALLRYRVGSVRGQDLLRSWLEQLALAQQGVFLPVYWIGEKGSCQVSAPSAGQTLLPYVSDYLQGSQAPLAYFPRSCWAWLEAALGPLSDNPRGIGFDPATLDEKTQEKAQKALLGAFEDNFIRQGEGRDPYIARVWPQWHEALEAELQQRACQVLLPIYQQMQIWPPESTS</sequence>
<dbReference type="RefSeq" id="WP_237466710.1">
    <property type="nucleotide sequence ID" value="NZ_CAKLDI010000001.1"/>
</dbReference>
<dbReference type="Gene3D" id="3.40.50.300">
    <property type="entry name" value="P-loop containing nucleotide triphosphate hydrolases"/>
    <property type="match status" value="2"/>
</dbReference>
<dbReference type="EMBL" id="CAKLDI010000001">
    <property type="protein sequence ID" value="CAH0534269.1"/>
    <property type="molecule type" value="Genomic_DNA"/>
</dbReference>
<dbReference type="SUPFAM" id="SSF52540">
    <property type="entry name" value="P-loop containing nucleoside triphosphate hydrolases"/>
    <property type="match status" value="2"/>
</dbReference>
<dbReference type="HAMAP" id="MF_01486">
    <property type="entry name" value="RecC"/>
    <property type="match status" value="1"/>
</dbReference>
<keyword evidence="7 10" id="KW-0067">ATP-binding</keyword>
<evidence type="ECO:0000256" key="6">
    <source>
        <dbReference type="ARBA" id="ARBA00022839"/>
    </source>
</evidence>
<dbReference type="CDD" id="cd22353">
    <property type="entry name" value="RecC_C-like"/>
    <property type="match status" value="1"/>
</dbReference>
<reference evidence="12" key="1">
    <citation type="submission" date="2021-11" db="EMBL/GenBank/DDBJ databases">
        <authorList>
            <person name="Rodrigo-Torres L."/>
            <person name="Arahal R. D."/>
            <person name="Lucena T."/>
        </authorList>
    </citation>
    <scope>NUCLEOTIDE SEQUENCE</scope>
    <source>
        <strain evidence="12">CECT 7929</strain>
    </source>
</reference>
<evidence type="ECO:0000256" key="5">
    <source>
        <dbReference type="ARBA" id="ARBA00022806"/>
    </source>
</evidence>
<keyword evidence="2 10" id="KW-0547">Nucleotide-binding</keyword>
<evidence type="ECO:0000256" key="2">
    <source>
        <dbReference type="ARBA" id="ARBA00022741"/>
    </source>
</evidence>
<keyword evidence="3 10" id="KW-0227">DNA damage</keyword>
<evidence type="ECO:0000256" key="10">
    <source>
        <dbReference type="HAMAP-Rule" id="MF_01486"/>
    </source>
</evidence>
<keyword evidence="4 10" id="KW-0378">Hydrolase</keyword>
<feature type="domain" description="RecC C-terminal" evidence="11">
    <location>
        <begin position="832"/>
        <end position="1066"/>
    </location>
</feature>
<proteinExistence type="inferred from homology"/>
<evidence type="ECO:0000256" key="9">
    <source>
        <dbReference type="ARBA" id="ARBA00023204"/>
    </source>
</evidence>
<dbReference type="Pfam" id="PF17946">
    <property type="entry name" value="RecC_C"/>
    <property type="match status" value="1"/>
</dbReference>
<dbReference type="PIRSF" id="PIRSF000980">
    <property type="entry name" value="RecC"/>
    <property type="match status" value="1"/>
</dbReference>
<dbReference type="InterPro" id="IPR006697">
    <property type="entry name" value="RecC"/>
</dbReference>
<keyword evidence="8 10" id="KW-0238">DNA-binding</keyword>
<evidence type="ECO:0000256" key="7">
    <source>
        <dbReference type="ARBA" id="ARBA00022840"/>
    </source>
</evidence>
<accession>A0ABN8DZQ0</accession>
<evidence type="ECO:0000256" key="4">
    <source>
        <dbReference type="ARBA" id="ARBA00022801"/>
    </source>
</evidence>
<comment type="function">
    <text evidence="10">A helicase/nuclease that prepares dsDNA breaks (DSB) for recombinational DNA repair. Binds to DSBs and unwinds DNA via a highly rapid and processive ATP-dependent bidirectional helicase activity. Unwinds dsDNA until it encounters a Chi (crossover hotspot instigator) sequence from the 3' direction. Cuts ssDNA a few nucleotides 3' to the Chi site. The properties and activities of the enzyme are changed at Chi. The Chi-altered holoenzyme produces a long 3'-ssDNA overhang and facilitates RecA-binding to the ssDNA for homologous DNA recombination and repair. Holoenzyme degrades any linearized DNA that is unable to undergo homologous recombination. In the holoenzyme this subunit recognizes the wild-type Chi sequence, and when added to isolated RecB increases its ATP-dependent helicase processivity.</text>
</comment>
<evidence type="ECO:0000313" key="13">
    <source>
        <dbReference type="Proteomes" id="UP000838672"/>
    </source>
</evidence>
<dbReference type="Gene3D" id="3.40.50.10930">
    <property type="match status" value="1"/>
</dbReference>
<dbReference type="PANTHER" id="PTHR30591">
    <property type="entry name" value="RECBCD ENZYME SUBUNIT RECC"/>
    <property type="match status" value="1"/>
</dbReference>
<keyword evidence="5 10" id="KW-0347">Helicase</keyword>
<name>A0ABN8DZQ0_9VIBR</name>
<evidence type="ECO:0000256" key="3">
    <source>
        <dbReference type="ARBA" id="ARBA00022763"/>
    </source>
</evidence>
<comment type="similarity">
    <text evidence="10">Belongs to the RecC family.</text>
</comment>
<comment type="miscellaneous">
    <text evidence="10">In the RecBCD complex, RecB has a slow 3'-5' helicase, an exonuclease activity and loads RecA onto ssDNA, RecD has a fast 5'-3' helicase activity, while RecC stimulates the ATPase and processivity of the RecB helicase and contributes to recognition of the Chi site.</text>
</comment>
<comment type="subunit">
    <text evidence="10">Heterotrimer of RecB, RecC and RecD. All subunits contribute to DNA-binding.</text>
</comment>
<dbReference type="Gene3D" id="1.10.10.990">
    <property type="match status" value="1"/>
</dbReference>